<keyword evidence="1" id="KW-0472">Membrane</keyword>
<keyword evidence="1" id="KW-0812">Transmembrane</keyword>
<comment type="caution">
    <text evidence="2">The sequence shown here is derived from an EMBL/GenBank/DDBJ whole genome shotgun (WGS) entry which is preliminary data.</text>
</comment>
<accession>A0ABP8DBK3</accession>
<keyword evidence="1" id="KW-1133">Transmembrane helix</keyword>
<organism evidence="2 3">
    <name type="scientific">Dactylosporangium darangshiense</name>
    <dbReference type="NCBI Taxonomy" id="579108"/>
    <lineage>
        <taxon>Bacteria</taxon>
        <taxon>Bacillati</taxon>
        <taxon>Actinomycetota</taxon>
        <taxon>Actinomycetes</taxon>
        <taxon>Micromonosporales</taxon>
        <taxon>Micromonosporaceae</taxon>
        <taxon>Dactylosporangium</taxon>
    </lineage>
</organism>
<dbReference type="EMBL" id="BAABAT010000012">
    <property type="protein sequence ID" value="GAA4252051.1"/>
    <property type="molecule type" value="Genomic_DNA"/>
</dbReference>
<sequence>MRGMERVARSLLTMQAALELTATLGLALLSGPLATIGPLLHAAFLLVLAAKVHRRWAQYAVIAAEGLALAGFELQQLLGLLPQLDATVNLAGLLTTLALPAVLAVLAVRLLVHR</sequence>
<name>A0ABP8DBK3_9ACTN</name>
<feature type="transmembrane region" description="Helical" evidence="1">
    <location>
        <begin position="20"/>
        <end position="47"/>
    </location>
</feature>
<evidence type="ECO:0000256" key="1">
    <source>
        <dbReference type="SAM" id="Phobius"/>
    </source>
</evidence>
<evidence type="ECO:0000313" key="3">
    <source>
        <dbReference type="Proteomes" id="UP001500620"/>
    </source>
</evidence>
<keyword evidence="3" id="KW-1185">Reference proteome</keyword>
<protein>
    <submittedName>
        <fullName evidence="2">Uncharacterized protein</fullName>
    </submittedName>
</protein>
<dbReference type="Proteomes" id="UP001500620">
    <property type="component" value="Unassembled WGS sequence"/>
</dbReference>
<feature type="transmembrane region" description="Helical" evidence="1">
    <location>
        <begin position="90"/>
        <end position="112"/>
    </location>
</feature>
<gene>
    <name evidence="2" type="ORF">GCM10022255_047060</name>
</gene>
<reference evidence="3" key="1">
    <citation type="journal article" date="2019" name="Int. J. Syst. Evol. Microbiol.">
        <title>The Global Catalogue of Microorganisms (GCM) 10K type strain sequencing project: providing services to taxonomists for standard genome sequencing and annotation.</title>
        <authorList>
            <consortium name="The Broad Institute Genomics Platform"/>
            <consortium name="The Broad Institute Genome Sequencing Center for Infectious Disease"/>
            <person name="Wu L."/>
            <person name="Ma J."/>
        </authorList>
    </citation>
    <scope>NUCLEOTIDE SEQUENCE [LARGE SCALE GENOMIC DNA]</scope>
    <source>
        <strain evidence="3">JCM 17441</strain>
    </source>
</reference>
<evidence type="ECO:0000313" key="2">
    <source>
        <dbReference type="EMBL" id="GAA4252051.1"/>
    </source>
</evidence>
<proteinExistence type="predicted"/>